<dbReference type="PANTHER" id="PTHR46797:SF1">
    <property type="entry name" value="METHYLPHOSPHONATE SYNTHASE"/>
    <property type="match status" value="1"/>
</dbReference>
<accession>A0A0G0LDV9</accession>
<gene>
    <name evidence="3" type="ORF">UT12_C0019G0006</name>
</gene>
<evidence type="ECO:0000313" key="3">
    <source>
        <dbReference type="EMBL" id="KKQ89237.1"/>
    </source>
</evidence>
<reference evidence="3 4" key="1">
    <citation type="journal article" date="2015" name="Nature">
        <title>rRNA introns, odd ribosomes, and small enigmatic genomes across a large radiation of phyla.</title>
        <authorList>
            <person name="Brown C.T."/>
            <person name="Hug L.A."/>
            <person name="Thomas B.C."/>
            <person name="Sharon I."/>
            <person name="Castelle C.J."/>
            <person name="Singh A."/>
            <person name="Wilkins M.J."/>
            <person name="Williams K.H."/>
            <person name="Banfield J.F."/>
        </authorList>
    </citation>
    <scope>NUCLEOTIDE SEQUENCE [LARGE SCALE GENOMIC DNA]</scope>
</reference>
<dbReference type="Gene3D" id="1.10.260.40">
    <property type="entry name" value="lambda repressor-like DNA-binding domains"/>
    <property type="match status" value="1"/>
</dbReference>
<dbReference type="GO" id="GO:0003700">
    <property type="term" value="F:DNA-binding transcription factor activity"/>
    <property type="evidence" value="ECO:0007669"/>
    <property type="project" value="TreeGrafter"/>
</dbReference>
<dbReference type="InterPro" id="IPR050807">
    <property type="entry name" value="TransReg_Diox_bact_type"/>
</dbReference>
<evidence type="ECO:0000313" key="4">
    <source>
        <dbReference type="Proteomes" id="UP000034893"/>
    </source>
</evidence>
<dbReference type="SMART" id="SM00530">
    <property type="entry name" value="HTH_XRE"/>
    <property type="match status" value="1"/>
</dbReference>
<dbReference type="AlphaFoldDB" id="A0A0G0LDV9"/>
<dbReference type="InterPro" id="IPR010982">
    <property type="entry name" value="Lambda_DNA-bd_dom_sf"/>
</dbReference>
<protein>
    <submittedName>
        <fullName evidence="3">DNA-binding protein</fullName>
    </submittedName>
</protein>
<dbReference type="Proteomes" id="UP000034893">
    <property type="component" value="Unassembled WGS sequence"/>
</dbReference>
<feature type="domain" description="HTH cro/C1-type" evidence="2">
    <location>
        <begin position="14"/>
        <end position="68"/>
    </location>
</feature>
<dbReference type="InterPro" id="IPR001387">
    <property type="entry name" value="Cro/C1-type_HTH"/>
</dbReference>
<dbReference type="PROSITE" id="PS50943">
    <property type="entry name" value="HTH_CROC1"/>
    <property type="match status" value="1"/>
</dbReference>
<keyword evidence="1 3" id="KW-0238">DNA-binding</keyword>
<dbReference type="CDD" id="cd00093">
    <property type="entry name" value="HTH_XRE"/>
    <property type="match status" value="1"/>
</dbReference>
<organism evidence="3 4">
    <name type="scientific">Candidatus Curtissbacteria bacterium GW2011_GWC2_38_9</name>
    <dbReference type="NCBI Taxonomy" id="1618414"/>
    <lineage>
        <taxon>Bacteria</taxon>
        <taxon>Candidatus Curtissiibacteriota</taxon>
    </lineage>
</organism>
<name>A0A0G0LDV9_9BACT</name>
<dbReference type="SUPFAM" id="SSF47413">
    <property type="entry name" value="lambda repressor-like DNA-binding domains"/>
    <property type="match status" value="1"/>
</dbReference>
<dbReference type="PANTHER" id="PTHR46797">
    <property type="entry name" value="HTH-TYPE TRANSCRIPTIONAL REGULATOR"/>
    <property type="match status" value="1"/>
</dbReference>
<evidence type="ECO:0000259" key="2">
    <source>
        <dbReference type="PROSITE" id="PS50943"/>
    </source>
</evidence>
<dbReference type="GO" id="GO:0003677">
    <property type="term" value="F:DNA binding"/>
    <property type="evidence" value="ECO:0007669"/>
    <property type="project" value="UniProtKB-KW"/>
</dbReference>
<evidence type="ECO:0000256" key="1">
    <source>
        <dbReference type="ARBA" id="ARBA00023125"/>
    </source>
</evidence>
<proteinExistence type="predicted"/>
<comment type="caution">
    <text evidence="3">The sequence shown here is derived from an EMBL/GenBank/DDBJ whole genome shotgun (WGS) entry which is preliminary data.</text>
</comment>
<dbReference type="Pfam" id="PF01381">
    <property type="entry name" value="HTH_3"/>
    <property type="match status" value="1"/>
</dbReference>
<dbReference type="EMBL" id="LBVP01000019">
    <property type="protein sequence ID" value="KKQ89237.1"/>
    <property type="molecule type" value="Genomic_DNA"/>
</dbReference>
<sequence length="70" mass="7672">MTGSAVSKRIGKRIRQIRGGKSISQEDLAGDAGLNRAYVGYIERGERNPSTETLARIAKALKVPLQKLFE</sequence>
<dbReference type="GO" id="GO:0005829">
    <property type="term" value="C:cytosol"/>
    <property type="evidence" value="ECO:0007669"/>
    <property type="project" value="TreeGrafter"/>
</dbReference>